<feature type="chain" id="PRO_5008129784" description="G-protein coupled receptors family 1 profile domain-containing protein" evidence="13">
    <location>
        <begin position="20"/>
        <end position="452"/>
    </location>
</feature>
<evidence type="ECO:0000256" key="3">
    <source>
        <dbReference type="ARBA" id="ARBA00022475"/>
    </source>
</evidence>
<dbReference type="PANTHER" id="PTHR24248:SF199">
    <property type="entry name" value="IP13425P-RELATED"/>
    <property type="match status" value="1"/>
</dbReference>
<dbReference type="EnsemblMetazoa" id="ADIR006602-RA">
    <property type="protein sequence ID" value="ADIR006602-PA"/>
    <property type="gene ID" value="ADIR006602"/>
</dbReference>
<keyword evidence="7 12" id="KW-0472">Membrane</keyword>
<dbReference type="Gene3D" id="1.20.1070.10">
    <property type="entry name" value="Rhodopsin 7-helix transmembrane proteins"/>
    <property type="match status" value="2"/>
</dbReference>
<evidence type="ECO:0000256" key="9">
    <source>
        <dbReference type="ARBA" id="ARBA00023170"/>
    </source>
</evidence>
<comment type="similarity">
    <text evidence="2">Belongs to the G-protein coupled receptor 1 family.</text>
</comment>
<evidence type="ECO:0000256" key="12">
    <source>
        <dbReference type="SAM" id="Phobius"/>
    </source>
</evidence>
<feature type="compositionally biased region" description="Low complexity" evidence="11">
    <location>
        <begin position="272"/>
        <end position="281"/>
    </location>
</feature>
<dbReference type="VEuPathDB" id="VectorBase:ADIR006602"/>
<evidence type="ECO:0000256" key="10">
    <source>
        <dbReference type="ARBA" id="ARBA00023224"/>
    </source>
</evidence>
<evidence type="ECO:0000256" key="6">
    <source>
        <dbReference type="ARBA" id="ARBA00023040"/>
    </source>
</evidence>
<evidence type="ECO:0000259" key="14">
    <source>
        <dbReference type="PROSITE" id="PS50262"/>
    </source>
</evidence>
<evidence type="ECO:0000256" key="7">
    <source>
        <dbReference type="ARBA" id="ARBA00023136"/>
    </source>
</evidence>
<sequence length="452" mass="50151">MILVVWVLALAITCPPILGWYEPGRRELNQCRYNQNEGYVVFSAMGSFFIPMTVMLYVYIRISCVVASRHDKMTEIEVHKVRTVAIKSHRIREPEEDGYQSELDPIPLSPKRKRSSSQLSTATTTYVAQLGPMLDDGGPPPVKPAAKRNHHKNGHYELMDLNTSGGVAAQGKTTILSAAGNGPAAGPGDAQDELHQEQPSLDAIVDDSAIDLGADSNTSAGVLSPTATTAATANYNKLSSTAGLWSSGNNVFNQQSHKPQSHSLASSPPLTQQQQQQQQQQHFHHHHHHHHDGRPTAALAAARGLRRNNTVNTSITTSTCSTVQLVGGQRGTGCNNIRVHQKSLSSRISSMKRENKTNRTLSFVVGGFIACWLPFFIHYIITPFLPKDWTVPKLGEFFTWLGWINSAINPFIYAFYSVDFRAAFWRLTLRRFFRNSEKAPFANIHQLSMRAR</sequence>
<dbReference type="PROSITE" id="PS50262">
    <property type="entry name" value="G_PROTEIN_RECEP_F1_2"/>
    <property type="match status" value="1"/>
</dbReference>
<feature type="transmembrane region" description="Helical" evidence="12">
    <location>
        <begin position="401"/>
        <end position="424"/>
    </location>
</feature>
<evidence type="ECO:0000256" key="4">
    <source>
        <dbReference type="ARBA" id="ARBA00022692"/>
    </source>
</evidence>
<dbReference type="Proteomes" id="UP000075884">
    <property type="component" value="Unassembled WGS sequence"/>
</dbReference>
<comment type="subcellular location">
    <subcellularLocation>
        <location evidence="1">Cell membrane</location>
        <topology evidence="1">Multi-pass membrane protein</topology>
    </subcellularLocation>
</comment>
<evidence type="ECO:0000256" key="1">
    <source>
        <dbReference type="ARBA" id="ARBA00004651"/>
    </source>
</evidence>
<feature type="transmembrane region" description="Helical" evidence="12">
    <location>
        <begin position="38"/>
        <end position="60"/>
    </location>
</feature>
<reference evidence="15" key="2">
    <citation type="submission" date="2020-05" db="UniProtKB">
        <authorList>
            <consortium name="EnsemblMetazoa"/>
        </authorList>
    </citation>
    <scope>IDENTIFICATION</scope>
    <source>
        <strain evidence="15">WRAIR2</strain>
    </source>
</reference>
<evidence type="ECO:0000256" key="13">
    <source>
        <dbReference type="SAM" id="SignalP"/>
    </source>
</evidence>
<feature type="signal peptide" evidence="13">
    <location>
        <begin position="1"/>
        <end position="19"/>
    </location>
</feature>
<feature type="region of interest" description="Disordered" evidence="11">
    <location>
        <begin position="249"/>
        <end position="298"/>
    </location>
</feature>
<dbReference type="AlphaFoldDB" id="A0A182NG30"/>
<reference evidence="16" key="1">
    <citation type="submission" date="2013-03" db="EMBL/GenBank/DDBJ databases">
        <title>The Genome Sequence of Anopheles dirus WRAIR2.</title>
        <authorList>
            <consortium name="The Broad Institute Genomics Platform"/>
            <person name="Neafsey D.E."/>
            <person name="Walton C."/>
            <person name="Walker B."/>
            <person name="Young S.K."/>
            <person name="Zeng Q."/>
            <person name="Gargeya S."/>
            <person name="Fitzgerald M."/>
            <person name="Haas B."/>
            <person name="Abouelleil A."/>
            <person name="Allen A.W."/>
            <person name="Alvarado L."/>
            <person name="Arachchi H.M."/>
            <person name="Berlin A.M."/>
            <person name="Chapman S.B."/>
            <person name="Gainer-Dewar J."/>
            <person name="Goldberg J."/>
            <person name="Griggs A."/>
            <person name="Gujja S."/>
            <person name="Hansen M."/>
            <person name="Howarth C."/>
            <person name="Imamovic A."/>
            <person name="Ireland A."/>
            <person name="Larimer J."/>
            <person name="McCowan C."/>
            <person name="Murphy C."/>
            <person name="Pearson M."/>
            <person name="Poon T.W."/>
            <person name="Priest M."/>
            <person name="Roberts A."/>
            <person name="Saif S."/>
            <person name="Shea T."/>
            <person name="Sisk P."/>
            <person name="Sykes S."/>
            <person name="Wortman J."/>
            <person name="Nusbaum C."/>
            <person name="Birren B."/>
        </authorList>
    </citation>
    <scope>NUCLEOTIDE SEQUENCE [LARGE SCALE GENOMIC DNA]</scope>
    <source>
        <strain evidence="16">WRAIR2</strain>
    </source>
</reference>
<organism evidence="15 16">
    <name type="scientific">Anopheles dirus</name>
    <dbReference type="NCBI Taxonomy" id="7168"/>
    <lineage>
        <taxon>Eukaryota</taxon>
        <taxon>Metazoa</taxon>
        <taxon>Ecdysozoa</taxon>
        <taxon>Arthropoda</taxon>
        <taxon>Hexapoda</taxon>
        <taxon>Insecta</taxon>
        <taxon>Pterygota</taxon>
        <taxon>Neoptera</taxon>
        <taxon>Endopterygota</taxon>
        <taxon>Diptera</taxon>
        <taxon>Nematocera</taxon>
        <taxon>Culicoidea</taxon>
        <taxon>Culicidae</taxon>
        <taxon>Anophelinae</taxon>
        <taxon>Anopheles</taxon>
    </lineage>
</organism>
<evidence type="ECO:0000256" key="8">
    <source>
        <dbReference type="ARBA" id="ARBA00023157"/>
    </source>
</evidence>
<feature type="compositionally biased region" description="Basic residues" evidence="11">
    <location>
        <begin position="282"/>
        <end position="292"/>
    </location>
</feature>
<keyword evidence="8" id="KW-1015">Disulfide bond</keyword>
<feature type="transmembrane region" description="Helical" evidence="12">
    <location>
        <begin position="361"/>
        <end position="381"/>
    </location>
</feature>
<feature type="region of interest" description="Disordered" evidence="11">
    <location>
        <begin position="130"/>
        <end position="149"/>
    </location>
</feature>
<dbReference type="GO" id="GO:0005886">
    <property type="term" value="C:plasma membrane"/>
    <property type="evidence" value="ECO:0007669"/>
    <property type="project" value="UniProtKB-SubCell"/>
</dbReference>
<feature type="region of interest" description="Disordered" evidence="11">
    <location>
        <begin position="92"/>
        <end position="122"/>
    </location>
</feature>
<keyword evidence="10" id="KW-0807">Transducer</keyword>
<dbReference type="Pfam" id="PF00001">
    <property type="entry name" value="7tm_1"/>
    <property type="match status" value="1"/>
</dbReference>
<evidence type="ECO:0000256" key="11">
    <source>
        <dbReference type="SAM" id="MobiDB-lite"/>
    </source>
</evidence>
<keyword evidence="4 12" id="KW-0812">Transmembrane</keyword>
<keyword evidence="3" id="KW-1003">Cell membrane</keyword>
<evidence type="ECO:0000256" key="5">
    <source>
        <dbReference type="ARBA" id="ARBA00022989"/>
    </source>
</evidence>
<dbReference type="SUPFAM" id="SSF81321">
    <property type="entry name" value="Family A G protein-coupled receptor-like"/>
    <property type="match status" value="1"/>
</dbReference>
<evidence type="ECO:0000256" key="2">
    <source>
        <dbReference type="ARBA" id="ARBA00010663"/>
    </source>
</evidence>
<protein>
    <recommendedName>
        <fullName evidence="14">G-protein coupled receptors family 1 profile domain-containing protein</fullName>
    </recommendedName>
</protein>
<name>A0A182NG30_9DIPT</name>
<keyword evidence="6" id="KW-0297">G-protein coupled receptor</keyword>
<keyword evidence="16" id="KW-1185">Reference proteome</keyword>
<feature type="compositionally biased region" description="Polar residues" evidence="11">
    <location>
        <begin position="249"/>
        <end position="271"/>
    </location>
</feature>
<dbReference type="PRINTS" id="PR00237">
    <property type="entry name" value="GPCRRHODOPSN"/>
</dbReference>
<keyword evidence="9" id="KW-0675">Receptor</keyword>
<dbReference type="InterPro" id="IPR000276">
    <property type="entry name" value="GPCR_Rhodpsn"/>
</dbReference>
<accession>A0A182NG30</accession>
<keyword evidence="5 12" id="KW-1133">Transmembrane helix</keyword>
<evidence type="ECO:0000313" key="15">
    <source>
        <dbReference type="EnsemblMetazoa" id="ADIR006602-PA"/>
    </source>
</evidence>
<feature type="domain" description="G-protein coupled receptors family 1 profile" evidence="14">
    <location>
        <begin position="1"/>
        <end position="413"/>
    </location>
</feature>
<keyword evidence="13" id="KW-0732">Signal</keyword>
<evidence type="ECO:0000313" key="16">
    <source>
        <dbReference type="Proteomes" id="UP000075884"/>
    </source>
</evidence>
<dbReference type="GO" id="GO:0071880">
    <property type="term" value="P:adenylate cyclase-activating adrenergic receptor signaling pathway"/>
    <property type="evidence" value="ECO:0007669"/>
    <property type="project" value="TreeGrafter"/>
</dbReference>
<proteinExistence type="inferred from homology"/>
<dbReference type="PANTHER" id="PTHR24248">
    <property type="entry name" value="ADRENERGIC RECEPTOR-RELATED G-PROTEIN COUPLED RECEPTOR"/>
    <property type="match status" value="1"/>
</dbReference>
<dbReference type="STRING" id="7168.A0A182NG30"/>
<dbReference type="InterPro" id="IPR017452">
    <property type="entry name" value="GPCR_Rhodpsn_7TM"/>
</dbReference>
<dbReference type="GO" id="GO:0004993">
    <property type="term" value="F:G protein-coupled serotonin receptor activity"/>
    <property type="evidence" value="ECO:0007669"/>
    <property type="project" value="UniProtKB-ARBA"/>
</dbReference>
<dbReference type="GO" id="GO:0043410">
    <property type="term" value="P:positive regulation of MAPK cascade"/>
    <property type="evidence" value="ECO:0007669"/>
    <property type="project" value="TreeGrafter"/>
</dbReference>